<dbReference type="SUPFAM" id="SSF75420">
    <property type="entry name" value="YhbC-like, N-terminal domain"/>
    <property type="match status" value="1"/>
</dbReference>
<evidence type="ECO:0000313" key="6">
    <source>
        <dbReference type="EMBL" id="MDR6293725.1"/>
    </source>
</evidence>
<dbReference type="InterPro" id="IPR003728">
    <property type="entry name" value="Ribosome_maturation_RimP"/>
</dbReference>
<dbReference type="InterPro" id="IPR036847">
    <property type="entry name" value="RimP_C_sf"/>
</dbReference>
<evidence type="ECO:0000259" key="4">
    <source>
        <dbReference type="Pfam" id="PF02576"/>
    </source>
</evidence>
<gene>
    <name evidence="3" type="primary">rimP</name>
    <name evidence="6" type="ORF">E9232_006276</name>
</gene>
<dbReference type="Gene3D" id="3.30.300.70">
    <property type="entry name" value="RimP-like superfamily, N-terminal"/>
    <property type="match status" value="1"/>
</dbReference>
<reference evidence="6 7" key="1">
    <citation type="submission" date="2023-07" db="EMBL/GenBank/DDBJ databases">
        <title>Sorghum-associated microbial communities from plants grown in Nebraska, USA.</title>
        <authorList>
            <person name="Schachtman D."/>
        </authorList>
    </citation>
    <scope>NUCLEOTIDE SEQUENCE [LARGE SCALE GENOMIC DNA]</scope>
    <source>
        <strain evidence="6 7">584</strain>
    </source>
</reference>
<dbReference type="Pfam" id="PF02576">
    <property type="entry name" value="RimP_N"/>
    <property type="match status" value="1"/>
</dbReference>
<keyword evidence="1 3" id="KW-0963">Cytoplasm</keyword>
<keyword evidence="2 3" id="KW-0690">Ribosome biogenesis</keyword>
<dbReference type="InterPro" id="IPR028989">
    <property type="entry name" value="RimP_N"/>
</dbReference>
<organism evidence="6 7">
    <name type="scientific">Inquilinus ginsengisoli</name>
    <dbReference type="NCBI Taxonomy" id="363840"/>
    <lineage>
        <taxon>Bacteria</taxon>
        <taxon>Pseudomonadati</taxon>
        <taxon>Pseudomonadota</taxon>
        <taxon>Alphaproteobacteria</taxon>
        <taxon>Rhodospirillales</taxon>
        <taxon>Rhodospirillaceae</taxon>
        <taxon>Inquilinus</taxon>
    </lineage>
</organism>
<dbReference type="InterPro" id="IPR035956">
    <property type="entry name" value="RimP_N_sf"/>
</dbReference>
<evidence type="ECO:0000256" key="1">
    <source>
        <dbReference type="ARBA" id="ARBA00022490"/>
    </source>
</evidence>
<comment type="subcellular location">
    <subcellularLocation>
        <location evidence="3">Cytoplasm</location>
    </subcellularLocation>
</comment>
<dbReference type="InterPro" id="IPR028998">
    <property type="entry name" value="RimP_C"/>
</dbReference>
<dbReference type="Gene3D" id="2.30.30.180">
    <property type="entry name" value="Ribosome maturation factor RimP, C-terminal domain"/>
    <property type="match status" value="1"/>
</dbReference>
<comment type="caution">
    <text evidence="6">The sequence shown here is derived from an EMBL/GenBank/DDBJ whole genome shotgun (WGS) entry which is preliminary data.</text>
</comment>
<sequence length="180" mass="19491">MDQVRAIVAPSLEAMGYEVVRVLMMGSEHRPQLQIMAERVDRQGMTVEDCADISRAVSAILDVEDPIKSAYTLEVSSPGIDRPLTKPADYERFLGHEARIETRIAVAGRKRFRGTLTGVEGEAVLLRPEKEDEVVQVPFAEIQRAKLILTDALIEAAAAEAEQAAAVAAAAAPQPDAQDA</sequence>
<name>A0ABU1JYM3_9PROT</name>
<evidence type="ECO:0000313" key="7">
    <source>
        <dbReference type="Proteomes" id="UP001262410"/>
    </source>
</evidence>
<evidence type="ECO:0000256" key="2">
    <source>
        <dbReference type="ARBA" id="ARBA00022517"/>
    </source>
</evidence>
<dbReference type="CDD" id="cd01734">
    <property type="entry name" value="YlxS_C"/>
    <property type="match status" value="1"/>
</dbReference>
<accession>A0ABU1JYM3</accession>
<dbReference type="SUPFAM" id="SSF74942">
    <property type="entry name" value="YhbC-like, C-terminal domain"/>
    <property type="match status" value="1"/>
</dbReference>
<dbReference type="PANTHER" id="PTHR33867">
    <property type="entry name" value="RIBOSOME MATURATION FACTOR RIMP"/>
    <property type="match status" value="1"/>
</dbReference>
<dbReference type="EMBL" id="JAVDPW010000013">
    <property type="protein sequence ID" value="MDR6293725.1"/>
    <property type="molecule type" value="Genomic_DNA"/>
</dbReference>
<dbReference type="Pfam" id="PF17384">
    <property type="entry name" value="DUF150_C"/>
    <property type="match status" value="1"/>
</dbReference>
<feature type="domain" description="Ribosome maturation factor RimP C-terminal" evidence="5">
    <location>
        <begin position="84"/>
        <end position="150"/>
    </location>
</feature>
<protein>
    <recommendedName>
        <fullName evidence="3">Ribosome maturation factor RimP</fullName>
    </recommendedName>
</protein>
<evidence type="ECO:0000259" key="5">
    <source>
        <dbReference type="Pfam" id="PF17384"/>
    </source>
</evidence>
<dbReference type="NCBIfam" id="NF000932">
    <property type="entry name" value="PRK00092.2-5"/>
    <property type="match status" value="1"/>
</dbReference>
<feature type="domain" description="Ribosome maturation factor RimP N-terminal" evidence="4">
    <location>
        <begin position="7"/>
        <end position="81"/>
    </location>
</feature>
<proteinExistence type="inferred from homology"/>
<dbReference type="HAMAP" id="MF_01077">
    <property type="entry name" value="RimP"/>
    <property type="match status" value="1"/>
</dbReference>
<comment type="function">
    <text evidence="3">Required for maturation of 30S ribosomal subunits.</text>
</comment>
<keyword evidence="7" id="KW-1185">Reference proteome</keyword>
<evidence type="ECO:0000256" key="3">
    <source>
        <dbReference type="HAMAP-Rule" id="MF_01077"/>
    </source>
</evidence>
<dbReference type="Proteomes" id="UP001262410">
    <property type="component" value="Unassembled WGS sequence"/>
</dbReference>
<dbReference type="PANTHER" id="PTHR33867:SF1">
    <property type="entry name" value="RIBOSOME MATURATION FACTOR RIMP"/>
    <property type="match status" value="1"/>
</dbReference>
<comment type="similarity">
    <text evidence="3">Belongs to the RimP family.</text>
</comment>